<protein>
    <submittedName>
        <fullName evidence="2">Bsl4402 protein</fullName>
    </submittedName>
</protein>
<dbReference type="HOGENOM" id="CLU_2435008_0_0_5"/>
<evidence type="ECO:0000256" key="1">
    <source>
        <dbReference type="SAM" id="SignalP"/>
    </source>
</evidence>
<feature type="chain" id="PRO_5004302405" evidence="1">
    <location>
        <begin position="23"/>
        <end position="90"/>
    </location>
</feature>
<keyword evidence="3" id="KW-1185">Reference proteome</keyword>
<dbReference type="EnsemblBacteria" id="BAC49667">
    <property type="protein sequence ID" value="BAC49667"/>
    <property type="gene ID" value="BAC49667"/>
</dbReference>
<dbReference type="InParanoid" id="Q89LZ1"/>
<sequence length="90" mass="9651">MRLCKTLLLTSLALSFAGAAQARINCHHDPVCQAQRDGTTVAEAKRKDGAATACLRAVGYTQEDWHAYRVPAGPAGKVRSCFARHGLPTD</sequence>
<organism evidence="2 3">
    <name type="scientific">Bradyrhizobium diazoefficiens (strain JCM 10833 / BCRC 13528 / IAM 13628 / NBRC 14792 / USDA 110)</name>
    <dbReference type="NCBI Taxonomy" id="224911"/>
    <lineage>
        <taxon>Bacteria</taxon>
        <taxon>Pseudomonadati</taxon>
        <taxon>Pseudomonadota</taxon>
        <taxon>Alphaproteobacteria</taxon>
        <taxon>Hyphomicrobiales</taxon>
        <taxon>Nitrobacteraceae</taxon>
        <taxon>Bradyrhizobium</taxon>
    </lineage>
</organism>
<name>Q89LZ1_BRADU</name>
<reference evidence="3" key="1">
    <citation type="journal article" date="2002" name="DNA Res.">
        <title>Complete genomic sequence of nitrogen-fixing symbiotic bacterium Bradyrhizobium japonicum USDA110.</title>
        <authorList>
            <person name="Kaneko T."/>
            <person name="Nakamura Y."/>
            <person name="Sato S."/>
            <person name="Minamisawa K."/>
            <person name="Uchiumi T."/>
            <person name="Sasamoto S."/>
            <person name="Watanabe A."/>
            <person name="Idesawa K."/>
            <person name="Iriguchi M."/>
            <person name="Kawashima K."/>
            <person name="Kohara M."/>
            <person name="Matsumoto M."/>
            <person name="Shimpo S."/>
            <person name="Tsuruoka H."/>
            <person name="Wada T."/>
            <person name="Yamada M."/>
            <person name="Tabata S."/>
        </authorList>
    </citation>
    <scope>NUCLEOTIDE SEQUENCE [LARGE SCALE GENOMIC DNA]</scope>
    <source>
        <strain evidence="3">JCM 10833 / BCRC 13528 / IAM 13628 / NBRC 14792 / USDA 110</strain>
    </source>
</reference>
<dbReference type="AlphaFoldDB" id="Q89LZ1"/>
<dbReference type="EMBL" id="BA000040">
    <property type="protein sequence ID" value="BAC49667.1"/>
    <property type="molecule type" value="Genomic_DNA"/>
</dbReference>
<feature type="signal peptide" evidence="1">
    <location>
        <begin position="1"/>
        <end position="22"/>
    </location>
</feature>
<dbReference type="KEGG" id="bja:bsl4402"/>
<proteinExistence type="predicted"/>
<dbReference type="Proteomes" id="UP000002526">
    <property type="component" value="Chromosome"/>
</dbReference>
<accession>Q89LZ1</accession>
<gene>
    <name evidence="2" type="ordered locus">bsl4402</name>
</gene>
<evidence type="ECO:0000313" key="3">
    <source>
        <dbReference type="Proteomes" id="UP000002526"/>
    </source>
</evidence>
<evidence type="ECO:0000313" key="2">
    <source>
        <dbReference type="EMBL" id="BAC49667.1"/>
    </source>
</evidence>
<dbReference type="OrthoDB" id="8248575at2"/>
<keyword evidence="1" id="KW-0732">Signal</keyword>